<proteinExistence type="predicted"/>
<protein>
    <recommendedName>
        <fullName evidence="2">Reverse transcriptase/retrotransposon-derived protein RNase H-like domain-containing protein</fullName>
    </recommendedName>
</protein>
<dbReference type="Proteomes" id="UP000187406">
    <property type="component" value="Unassembled WGS sequence"/>
</dbReference>
<dbReference type="PANTHER" id="PTHR37984:SF5">
    <property type="entry name" value="PROTEIN NYNRIN-LIKE"/>
    <property type="match status" value="1"/>
</dbReference>
<dbReference type="InterPro" id="IPR041577">
    <property type="entry name" value="RT_RNaseH_2"/>
</dbReference>
<accession>A0A1Q3BHQ8</accession>
<gene>
    <name evidence="3" type="ORF">CFOL_v3_10963</name>
</gene>
<dbReference type="AlphaFoldDB" id="A0A1Q3BHQ8"/>
<keyword evidence="1" id="KW-0511">Multifunctional enzyme</keyword>
<dbReference type="FunFam" id="3.30.70.270:FF:000020">
    <property type="entry name" value="Transposon Tf2-6 polyprotein-like Protein"/>
    <property type="match status" value="1"/>
</dbReference>
<name>A0A1Q3BHQ8_CEPFO</name>
<evidence type="ECO:0000313" key="4">
    <source>
        <dbReference type="Proteomes" id="UP000187406"/>
    </source>
</evidence>
<evidence type="ECO:0000256" key="1">
    <source>
        <dbReference type="ARBA" id="ARBA00023268"/>
    </source>
</evidence>
<dbReference type="STRING" id="3775.A0A1Q3BHQ8"/>
<evidence type="ECO:0000259" key="2">
    <source>
        <dbReference type="Pfam" id="PF17919"/>
    </source>
</evidence>
<dbReference type="InterPro" id="IPR050951">
    <property type="entry name" value="Retrovirus_Pol_polyprotein"/>
</dbReference>
<dbReference type="EMBL" id="BDDD01000554">
    <property type="protein sequence ID" value="GAV67458.1"/>
    <property type="molecule type" value="Genomic_DNA"/>
</dbReference>
<dbReference type="SUPFAM" id="SSF56672">
    <property type="entry name" value="DNA/RNA polymerases"/>
    <property type="match status" value="1"/>
</dbReference>
<dbReference type="InterPro" id="IPR043502">
    <property type="entry name" value="DNA/RNA_pol_sf"/>
</dbReference>
<feature type="domain" description="Reverse transcriptase/retrotransposon-derived protein RNase H-like" evidence="2">
    <location>
        <begin position="71"/>
        <end position="116"/>
    </location>
</feature>
<evidence type="ECO:0000313" key="3">
    <source>
        <dbReference type="EMBL" id="GAV67458.1"/>
    </source>
</evidence>
<reference evidence="4" key="1">
    <citation type="submission" date="2016-04" db="EMBL/GenBank/DDBJ databases">
        <title>Cephalotus genome sequencing.</title>
        <authorList>
            <person name="Fukushima K."/>
            <person name="Hasebe M."/>
            <person name="Fang X."/>
        </authorList>
    </citation>
    <scope>NUCLEOTIDE SEQUENCE [LARGE SCALE GENOMIC DNA]</scope>
    <source>
        <strain evidence="4">cv. St1</strain>
    </source>
</reference>
<dbReference type="OrthoDB" id="415724at2759"/>
<organism evidence="3 4">
    <name type="scientific">Cephalotus follicularis</name>
    <name type="common">Albany pitcher plant</name>
    <dbReference type="NCBI Taxonomy" id="3775"/>
    <lineage>
        <taxon>Eukaryota</taxon>
        <taxon>Viridiplantae</taxon>
        <taxon>Streptophyta</taxon>
        <taxon>Embryophyta</taxon>
        <taxon>Tracheophyta</taxon>
        <taxon>Spermatophyta</taxon>
        <taxon>Magnoliopsida</taxon>
        <taxon>eudicotyledons</taxon>
        <taxon>Gunneridae</taxon>
        <taxon>Pentapetalae</taxon>
        <taxon>rosids</taxon>
        <taxon>fabids</taxon>
        <taxon>Oxalidales</taxon>
        <taxon>Cephalotaceae</taxon>
        <taxon>Cephalotus</taxon>
    </lineage>
</organism>
<dbReference type="InParanoid" id="A0A1Q3BHQ8"/>
<dbReference type="Gene3D" id="3.30.70.270">
    <property type="match status" value="1"/>
</dbReference>
<dbReference type="Pfam" id="PF17919">
    <property type="entry name" value="RT_RNaseH_2"/>
    <property type="match status" value="1"/>
</dbReference>
<dbReference type="InterPro" id="IPR043128">
    <property type="entry name" value="Rev_trsase/Diguanyl_cyclase"/>
</dbReference>
<dbReference type="GO" id="GO:0003824">
    <property type="term" value="F:catalytic activity"/>
    <property type="evidence" value="ECO:0007669"/>
    <property type="project" value="UniProtKB-KW"/>
</dbReference>
<sequence length="117" mass="12949">MIFLGHIISGEGSAVDPSKAEVVQDWPQPTNVTEVRSFLGLAGYYRRFIQNFSRIAQTLTRLTQKKTLFVWDDDYEASFCELKVRLVSAPILALLEGNEGFVVYSDASGNGLGCVLT</sequence>
<comment type="caution">
    <text evidence="3">The sequence shown here is derived from an EMBL/GenBank/DDBJ whole genome shotgun (WGS) entry which is preliminary data.</text>
</comment>
<dbReference type="PANTHER" id="PTHR37984">
    <property type="entry name" value="PROTEIN CBG26694"/>
    <property type="match status" value="1"/>
</dbReference>
<keyword evidence="4" id="KW-1185">Reference proteome</keyword>